<proteinExistence type="predicted"/>
<protein>
    <submittedName>
        <fullName evidence="2">Uncharacterized protein</fullName>
    </submittedName>
</protein>
<dbReference type="AlphaFoldDB" id="A0A0F9GHR4"/>
<feature type="region of interest" description="Disordered" evidence="1">
    <location>
        <begin position="89"/>
        <end position="120"/>
    </location>
</feature>
<gene>
    <name evidence="2" type="ORF">LCGC14_1826230</name>
</gene>
<sequence>AKHIGGEWNKFLGVLSKEEEKQGEKERGEAEKVLKEELKTEEGYKEGLVLVSRLLGEVATPEELTWLQESKMGNNPTLVRLILRLAKKTGEDLSPPGDKKGGDSGKVGFSYDKSPAPPTN</sequence>
<dbReference type="EMBL" id="LAZR01017965">
    <property type="protein sequence ID" value="KKL98253.1"/>
    <property type="molecule type" value="Genomic_DNA"/>
</dbReference>
<accession>A0A0F9GHR4</accession>
<evidence type="ECO:0000256" key="1">
    <source>
        <dbReference type="SAM" id="MobiDB-lite"/>
    </source>
</evidence>
<name>A0A0F9GHR4_9ZZZZ</name>
<evidence type="ECO:0000313" key="2">
    <source>
        <dbReference type="EMBL" id="KKL98253.1"/>
    </source>
</evidence>
<reference evidence="2" key="1">
    <citation type="journal article" date="2015" name="Nature">
        <title>Complex archaea that bridge the gap between prokaryotes and eukaryotes.</title>
        <authorList>
            <person name="Spang A."/>
            <person name="Saw J.H."/>
            <person name="Jorgensen S.L."/>
            <person name="Zaremba-Niedzwiedzka K."/>
            <person name="Martijn J."/>
            <person name="Lind A.E."/>
            <person name="van Eijk R."/>
            <person name="Schleper C."/>
            <person name="Guy L."/>
            <person name="Ettema T.J."/>
        </authorList>
    </citation>
    <scope>NUCLEOTIDE SEQUENCE</scope>
</reference>
<organism evidence="2">
    <name type="scientific">marine sediment metagenome</name>
    <dbReference type="NCBI Taxonomy" id="412755"/>
    <lineage>
        <taxon>unclassified sequences</taxon>
        <taxon>metagenomes</taxon>
        <taxon>ecological metagenomes</taxon>
    </lineage>
</organism>
<comment type="caution">
    <text evidence="2">The sequence shown here is derived from an EMBL/GenBank/DDBJ whole genome shotgun (WGS) entry which is preliminary data.</text>
</comment>
<feature type="non-terminal residue" evidence="2">
    <location>
        <position position="1"/>
    </location>
</feature>